<feature type="region of interest" description="Disordered" evidence="1">
    <location>
        <begin position="1"/>
        <end position="27"/>
    </location>
</feature>
<organism evidence="2 3">
    <name type="scientific">Ceratodon purpureus</name>
    <name type="common">Fire moss</name>
    <name type="synonym">Dicranum purpureum</name>
    <dbReference type="NCBI Taxonomy" id="3225"/>
    <lineage>
        <taxon>Eukaryota</taxon>
        <taxon>Viridiplantae</taxon>
        <taxon>Streptophyta</taxon>
        <taxon>Embryophyta</taxon>
        <taxon>Bryophyta</taxon>
        <taxon>Bryophytina</taxon>
        <taxon>Bryopsida</taxon>
        <taxon>Dicranidae</taxon>
        <taxon>Pseudoditrichales</taxon>
        <taxon>Ditrichaceae</taxon>
        <taxon>Ceratodon</taxon>
    </lineage>
</organism>
<protein>
    <submittedName>
        <fullName evidence="2">Uncharacterized protein</fullName>
    </submittedName>
</protein>
<evidence type="ECO:0000313" key="3">
    <source>
        <dbReference type="Proteomes" id="UP000822688"/>
    </source>
</evidence>
<dbReference type="Proteomes" id="UP000822688">
    <property type="component" value="Chromosome 10"/>
</dbReference>
<keyword evidence="3" id="KW-1185">Reference proteome</keyword>
<feature type="region of interest" description="Disordered" evidence="1">
    <location>
        <begin position="42"/>
        <end position="84"/>
    </location>
</feature>
<sequence length="84" mass="9256">MPEQRDKSLSSSDATQRHSLRQTTSGSHVICTCSQWPIPSTPTTLPQFHSTKPPSYATATPNNPRMTRATHGNPLAPIDLHIEH</sequence>
<gene>
    <name evidence="2" type="ORF">KC19_10G126200</name>
</gene>
<proteinExistence type="predicted"/>
<evidence type="ECO:0000256" key="1">
    <source>
        <dbReference type="SAM" id="MobiDB-lite"/>
    </source>
</evidence>
<comment type="caution">
    <text evidence="2">The sequence shown here is derived from an EMBL/GenBank/DDBJ whole genome shotgun (WGS) entry which is preliminary data.</text>
</comment>
<feature type="compositionally biased region" description="Polar residues" evidence="1">
    <location>
        <begin position="42"/>
        <end position="65"/>
    </location>
</feature>
<name>A0A8T0GS11_CERPU</name>
<accession>A0A8T0GS11</accession>
<dbReference type="EMBL" id="CM026431">
    <property type="protein sequence ID" value="KAG0559742.1"/>
    <property type="molecule type" value="Genomic_DNA"/>
</dbReference>
<reference evidence="2" key="1">
    <citation type="submission" date="2020-06" db="EMBL/GenBank/DDBJ databases">
        <title>WGS assembly of Ceratodon purpureus strain R40.</title>
        <authorList>
            <person name="Carey S.B."/>
            <person name="Jenkins J."/>
            <person name="Shu S."/>
            <person name="Lovell J.T."/>
            <person name="Sreedasyam A."/>
            <person name="Maumus F."/>
            <person name="Tiley G.P."/>
            <person name="Fernandez-Pozo N."/>
            <person name="Barry K."/>
            <person name="Chen C."/>
            <person name="Wang M."/>
            <person name="Lipzen A."/>
            <person name="Daum C."/>
            <person name="Saski C.A."/>
            <person name="Payton A.C."/>
            <person name="Mcbreen J.C."/>
            <person name="Conrad R.E."/>
            <person name="Kollar L.M."/>
            <person name="Olsson S."/>
            <person name="Huttunen S."/>
            <person name="Landis J.B."/>
            <person name="Wickett N.J."/>
            <person name="Johnson M.G."/>
            <person name="Rensing S.A."/>
            <person name="Grimwood J."/>
            <person name="Schmutz J."/>
            <person name="Mcdaniel S.F."/>
        </authorList>
    </citation>
    <scope>NUCLEOTIDE SEQUENCE</scope>
    <source>
        <strain evidence="2">R40</strain>
    </source>
</reference>
<evidence type="ECO:0000313" key="2">
    <source>
        <dbReference type="EMBL" id="KAG0559742.1"/>
    </source>
</evidence>
<dbReference type="AlphaFoldDB" id="A0A8T0GS11"/>